<proteinExistence type="predicted"/>
<dbReference type="Gene3D" id="1.10.110.10">
    <property type="entry name" value="Plant lipid-transfer and hydrophobic proteins"/>
    <property type="match status" value="1"/>
</dbReference>
<accession>A0AAD7VKG7</accession>
<dbReference type="PANTHER" id="PTHR33122">
    <property type="entry name" value="LIPID BINDING PROTEIN-RELATED"/>
    <property type="match status" value="1"/>
</dbReference>
<protein>
    <submittedName>
        <fullName evidence="3">Bifunctional inhibitor/plant lipid transfer protein/seed storage helical domain containing protein</fullName>
    </submittedName>
</protein>
<dbReference type="Proteomes" id="UP001163823">
    <property type="component" value="Chromosome 2"/>
</dbReference>
<keyword evidence="4" id="KW-1185">Reference proteome</keyword>
<dbReference type="GO" id="GO:0005504">
    <property type="term" value="F:fatty acid binding"/>
    <property type="evidence" value="ECO:0007669"/>
    <property type="project" value="InterPro"/>
</dbReference>
<evidence type="ECO:0000313" key="4">
    <source>
        <dbReference type="Proteomes" id="UP001163823"/>
    </source>
</evidence>
<evidence type="ECO:0000256" key="1">
    <source>
        <dbReference type="SAM" id="SignalP"/>
    </source>
</evidence>
<dbReference type="KEGG" id="qsa:O6P43_002537"/>
<dbReference type="SUPFAM" id="SSF47699">
    <property type="entry name" value="Bifunctional inhibitor/lipid-transfer protein/seed storage 2S albumin"/>
    <property type="match status" value="1"/>
</dbReference>
<dbReference type="AlphaFoldDB" id="A0AAD7VKG7"/>
<feature type="signal peptide" evidence="1">
    <location>
        <begin position="1"/>
        <end position="33"/>
    </location>
</feature>
<dbReference type="PANTHER" id="PTHR33122:SF63">
    <property type="entry name" value="BIFUNCTIONAL INHIBITOR_PLANT LIPID TRANSFER PROTEIN_SEED STORAGE HELICAL DOMAIN-CONTAINING PROTEIN"/>
    <property type="match status" value="1"/>
</dbReference>
<comment type="caution">
    <text evidence="3">The sequence shown here is derived from an EMBL/GenBank/DDBJ whole genome shotgun (WGS) entry which is preliminary data.</text>
</comment>
<evidence type="ECO:0000259" key="2">
    <source>
        <dbReference type="Pfam" id="PF14368"/>
    </source>
</evidence>
<gene>
    <name evidence="3" type="ORF">O6P43_002537</name>
</gene>
<keyword evidence="1" id="KW-0732">Signal</keyword>
<name>A0AAD7VKG7_QUISA</name>
<dbReference type="InterPro" id="IPR039265">
    <property type="entry name" value="DIR1-like"/>
</dbReference>
<dbReference type="EMBL" id="JARAOO010000002">
    <property type="protein sequence ID" value="KAJ7979102.1"/>
    <property type="molecule type" value="Genomic_DNA"/>
</dbReference>
<dbReference type="InterPro" id="IPR016140">
    <property type="entry name" value="Bifunc_inhib/LTP/seed_store"/>
</dbReference>
<dbReference type="GO" id="GO:0009627">
    <property type="term" value="P:systemic acquired resistance"/>
    <property type="evidence" value="ECO:0007669"/>
    <property type="project" value="InterPro"/>
</dbReference>
<feature type="domain" description="Bifunctional inhibitor/plant lipid transfer protein/seed storage helical" evidence="2">
    <location>
        <begin position="27"/>
        <end position="108"/>
    </location>
</feature>
<sequence length="109" mass="11588">MASTAHFGRLLALSMLMLIIAISNNGILQFSNAQTICNVPISGLMACKPAVTPPNPTPPSTVCCSALTHANMRCLCSYRNSTLLPTLGIDPNLAVQLPEKCKFPHPAHC</sequence>
<feature type="chain" id="PRO_5042033309" evidence="1">
    <location>
        <begin position="34"/>
        <end position="109"/>
    </location>
</feature>
<evidence type="ECO:0000313" key="3">
    <source>
        <dbReference type="EMBL" id="KAJ7979102.1"/>
    </source>
</evidence>
<organism evidence="3 4">
    <name type="scientific">Quillaja saponaria</name>
    <name type="common">Soap bark tree</name>
    <dbReference type="NCBI Taxonomy" id="32244"/>
    <lineage>
        <taxon>Eukaryota</taxon>
        <taxon>Viridiplantae</taxon>
        <taxon>Streptophyta</taxon>
        <taxon>Embryophyta</taxon>
        <taxon>Tracheophyta</taxon>
        <taxon>Spermatophyta</taxon>
        <taxon>Magnoliopsida</taxon>
        <taxon>eudicotyledons</taxon>
        <taxon>Gunneridae</taxon>
        <taxon>Pentapetalae</taxon>
        <taxon>rosids</taxon>
        <taxon>fabids</taxon>
        <taxon>Fabales</taxon>
        <taxon>Quillajaceae</taxon>
        <taxon>Quillaja</taxon>
    </lineage>
</organism>
<dbReference type="InterPro" id="IPR036312">
    <property type="entry name" value="Bifun_inhib/LTP/seed_sf"/>
</dbReference>
<dbReference type="Pfam" id="PF14368">
    <property type="entry name" value="LTP_2"/>
    <property type="match status" value="1"/>
</dbReference>
<reference evidence="3" key="1">
    <citation type="journal article" date="2023" name="Science">
        <title>Elucidation of the pathway for biosynthesis of saponin adjuvants from the soapbark tree.</title>
        <authorList>
            <person name="Reed J."/>
            <person name="Orme A."/>
            <person name="El-Demerdash A."/>
            <person name="Owen C."/>
            <person name="Martin L.B.B."/>
            <person name="Misra R.C."/>
            <person name="Kikuchi S."/>
            <person name="Rejzek M."/>
            <person name="Martin A.C."/>
            <person name="Harkess A."/>
            <person name="Leebens-Mack J."/>
            <person name="Louveau T."/>
            <person name="Stephenson M.J."/>
            <person name="Osbourn A."/>
        </authorList>
    </citation>
    <scope>NUCLEOTIDE SEQUENCE</scope>
    <source>
        <strain evidence="3">S10</strain>
    </source>
</reference>